<dbReference type="Proteomes" id="UP000027997">
    <property type="component" value="Unassembled WGS sequence"/>
</dbReference>
<evidence type="ECO:0000313" key="2">
    <source>
        <dbReference type="EMBL" id="KEI73081.1"/>
    </source>
</evidence>
<gene>
    <name evidence="2" type="ORF">GV64_22320</name>
</gene>
<proteinExistence type="predicted"/>
<name>A0A081KG05_9GAMM</name>
<comment type="caution">
    <text evidence="2">The sequence shown here is derived from an EMBL/GenBank/DDBJ whole genome shotgun (WGS) entry which is preliminary data.</text>
</comment>
<accession>A0A081KG05</accession>
<sequence length="659" mass="71707">MLNRLQLAPATAGFMLTGTLLLSASAQAFEFEAMDGEVQGTLNTTITLGAKYDLEGYETPESNEQLENDGDRSFKRGFVSKALKVTSELDVKKDNYGFFGRATAYYDHVLMNGTNHWQENNDADVAKGLYDESGTFPGWSDEVKDNQGRGVKLQSAYVFADWQFDGGQKLSLKLGDQTHNWGETIFYGGGMMDLNAYDMALATVPGSDGDLNLAQGMVMADLQFNDQMTLSSFVQYDWDRSIMPGRGTYGSGEDIFVPGSDFAHYDLATFNLDPATLTALQAAGLTSTQDQILTAMGLDYTADYVTVADVSGVDSAKNSGQWGLRFTFTPESMPETEFALYYANYHSSLPFIDAYVSSADALAGMQSVGLALGGSVDAAVTDYLDAVEAATTAGGGNGTVARQMSQVGLAGLHMLSNGTFAKVVYPEDIKVWGASFNTKVWGYTQIAGELTYRENAPIWVDHPEDLLTKAIEGTTNIGQGQDYNSSQAVEGKTASPDEWFANYERTPMWDASLSVIQPFGAVLGTDLMYVVGEAAFQQISGLDNYERYVAKGSSDWAGEDVSENADERLDRFSWGYNMMVGANWNDVAMPGLNLESTFRFTHDVDGNSHMTGRFEEGEKKINMGLTAKYDDMMAKVTWGGDADTVLRKGTITGTVGYTF</sequence>
<dbReference type="InterPro" id="IPR010727">
    <property type="entry name" value="DUF1302"/>
</dbReference>
<reference evidence="2 3" key="1">
    <citation type="submission" date="2014-06" db="EMBL/GenBank/DDBJ databases">
        <title>Whole Genome Sequences of Three Symbiotic Endozoicomonas Bacteria.</title>
        <authorList>
            <person name="Neave M.J."/>
            <person name="Apprill A."/>
            <person name="Voolstra C.R."/>
        </authorList>
    </citation>
    <scope>NUCLEOTIDE SEQUENCE [LARGE SCALE GENOMIC DNA]</scope>
    <source>
        <strain evidence="2 3">DSM 22380</strain>
    </source>
</reference>
<evidence type="ECO:0000256" key="1">
    <source>
        <dbReference type="SAM" id="SignalP"/>
    </source>
</evidence>
<dbReference type="AlphaFoldDB" id="A0A081KG05"/>
<dbReference type="EMBL" id="JOJP01000001">
    <property type="protein sequence ID" value="KEI73081.1"/>
    <property type="molecule type" value="Genomic_DNA"/>
</dbReference>
<dbReference type="RefSeq" id="WP_020582268.1">
    <property type="nucleotide sequence ID" value="NZ_JOJP01000001.1"/>
</dbReference>
<keyword evidence="1" id="KW-0732">Signal</keyword>
<keyword evidence="3" id="KW-1185">Reference proteome</keyword>
<feature type="signal peptide" evidence="1">
    <location>
        <begin position="1"/>
        <end position="28"/>
    </location>
</feature>
<feature type="chain" id="PRO_5001758973" description="DUF1302 domain-containing protein" evidence="1">
    <location>
        <begin position="29"/>
        <end position="659"/>
    </location>
</feature>
<dbReference type="eggNOG" id="COG3203">
    <property type="taxonomic scope" value="Bacteria"/>
</dbReference>
<protein>
    <recommendedName>
        <fullName evidence="4">DUF1302 domain-containing protein</fullName>
    </recommendedName>
</protein>
<dbReference type="STRING" id="305900.GV64_22320"/>
<organism evidence="2 3">
    <name type="scientific">Endozoicomonas elysicola</name>
    <dbReference type="NCBI Taxonomy" id="305900"/>
    <lineage>
        <taxon>Bacteria</taxon>
        <taxon>Pseudomonadati</taxon>
        <taxon>Pseudomonadota</taxon>
        <taxon>Gammaproteobacteria</taxon>
        <taxon>Oceanospirillales</taxon>
        <taxon>Endozoicomonadaceae</taxon>
        <taxon>Endozoicomonas</taxon>
    </lineage>
</organism>
<evidence type="ECO:0000313" key="3">
    <source>
        <dbReference type="Proteomes" id="UP000027997"/>
    </source>
</evidence>
<dbReference type="Pfam" id="PF06980">
    <property type="entry name" value="DUF1302"/>
    <property type="match status" value="1"/>
</dbReference>
<evidence type="ECO:0008006" key="4">
    <source>
        <dbReference type="Google" id="ProtNLM"/>
    </source>
</evidence>